<evidence type="ECO:0000256" key="12">
    <source>
        <dbReference type="RuleBase" id="RU368075"/>
    </source>
</evidence>
<dbReference type="InterPro" id="IPR001150">
    <property type="entry name" value="Gly_radical"/>
</dbReference>
<evidence type="ECO:0000313" key="15">
    <source>
        <dbReference type="EMBL" id="PJA13867.1"/>
    </source>
</evidence>
<keyword evidence="3 12" id="KW-0963">Cytoplasm</keyword>
<comment type="subunit">
    <text evidence="12">Homodimer.</text>
</comment>
<evidence type="ECO:0000256" key="9">
    <source>
        <dbReference type="PIRSR" id="PIRSR000379-1"/>
    </source>
</evidence>
<evidence type="ECO:0000256" key="5">
    <source>
        <dbReference type="ARBA" id="ARBA00022818"/>
    </source>
</evidence>
<feature type="modified residue" description="Glycine radical" evidence="10 11">
    <location>
        <position position="734"/>
    </location>
</feature>
<dbReference type="InterPro" id="IPR005949">
    <property type="entry name" value="Form_AcTrfase"/>
</dbReference>
<dbReference type="UniPathway" id="UPA00920">
    <property type="reaction ID" value="UER00891"/>
</dbReference>
<dbReference type="Pfam" id="PF02901">
    <property type="entry name" value="PFL-like"/>
    <property type="match status" value="1"/>
</dbReference>
<keyword evidence="6 12" id="KW-0119">Carbohydrate metabolism</keyword>
<evidence type="ECO:0000256" key="11">
    <source>
        <dbReference type="PROSITE-ProRule" id="PRU00493"/>
    </source>
</evidence>
<proteinExistence type="inferred from homology"/>
<dbReference type="InterPro" id="IPR050244">
    <property type="entry name" value="Auton_GlycylRad_Cofactor"/>
</dbReference>
<dbReference type="PANTHER" id="PTHR30191">
    <property type="entry name" value="FORMATE ACETYLTRANSFERASE"/>
    <property type="match status" value="1"/>
</dbReference>
<dbReference type="GO" id="GO:0005829">
    <property type="term" value="C:cytosol"/>
    <property type="evidence" value="ECO:0007669"/>
    <property type="project" value="TreeGrafter"/>
</dbReference>
<feature type="active site" description="S-acetylcysteine intermediate" evidence="9">
    <location>
        <position position="401"/>
    </location>
</feature>
<dbReference type="EC" id="2.3.1.54" evidence="12"/>
<dbReference type="Pfam" id="PF01228">
    <property type="entry name" value="Gly_radical"/>
    <property type="match status" value="1"/>
</dbReference>
<feature type="domain" description="Glycine radical" evidence="13">
    <location>
        <begin position="635"/>
        <end position="759"/>
    </location>
</feature>
<dbReference type="PROSITE" id="PS51149">
    <property type="entry name" value="GLY_RADICAL_2"/>
    <property type="match status" value="1"/>
</dbReference>
<evidence type="ECO:0000256" key="3">
    <source>
        <dbReference type="ARBA" id="ARBA00022490"/>
    </source>
</evidence>
<comment type="catalytic activity">
    <reaction evidence="8 12">
        <text>formate + acetyl-CoA = pyruvate + CoA</text>
        <dbReference type="Rhea" id="RHEA:11844"/>
        <dbReference type="ChEBI" id="CHEBI:15361"/>
        <dbReference type="ChEBI" id="CHEBI:15740"/>
        <dbReference type="ChEBI" id="CHEBI:57287"/>
        <dbReference type="ChEBI" id="CHEBI:57288"/>
        <dbReference type="EC" id="2.3.1.54"/>
    </reaction>
</comment>
<gene>
    <name evidence="15" type="primary">pflB</name>
    <name evidence="15" type="ORF">COX64_02660</name>
</gene>
<dbReference type="SUPFAM" id="SSF51998">
    <property type="entry name" value="PFL-like glycyl radical enzymes"/>
    <property type="match status" value="1"/>
</dbReference>
<dbReference type="InterPro" id="IPR004184">
    <property type="entry name" value="PFL_dom"/>
</dbReference>
<name>A0A2M7W2P6_9BACT</name>
<reference evidence="16" key="1">
    <citation type="submission" date="2017-09" db="EMBL/GenBank/DDBJ databases">
        <title>Depth-based differentiation of microbial function through sediment-hosted aquifers and enrichment of novel symbionts in the deep terrestrial subsurface.</title>
        <authorList>
            <person name="Probst A.J."/>
            <person name="Ladd B."/>
            <person name="Jarett J.K."/>
            <person name="Geller-Mcgrath D.E."/>
            <person name="Sieber C.M.K."/>
            <person name="Emerson J.B."/>
            <person name="Anantharaman K."/>
            <person name="Thomas B.C."/>
            <person name="Malmstrom R."/>
            <person name="Stieglmeier M."/>
            <person name="Klingl A."/>
            <person name="Woyke T."/>
            <person name="Ryan C.M."/>
            <person name="Banfield J.F."/>
        </authorList>
    </citation>
    <scope>NUCLEOTIDE SEQUENCE [LARGE SCALE GENOMIC DNA]</scope>
</reference>
<dbReference type="PIRSF" id="PIRSF000379">
    <property type="entry name" value="For_Ac_trans_1"/>
    <property type="match status" value="1"/>
</dbReference>
<keyword evidence="4 12" id="KW-0808">Transferase</keyword>
<evidence type="ECO:0000313" key="16">
    <source>
        <dbReference type="Proteomes" id="UP000228952"/>
    </source>
</evidence>
<evidence type="ECO:0000259" key="13">
    <source>
        <dbReference type="PROSITE" id="PS51149"/>
    </source>
</evidence>
<comment type="caution">
    <text evidence="15">The sequence shown here is derived from an EMBL/GenBank/DDBJ whole genome shotgun (WGS) entry which is preliminary data.</text>
</comment>
<dbReference type="AlphaFoldDB" id="A0A2M7W2P6"/>
<evidence type="ECO:0000256" key="1">
    <source>
        <dbReference type="ARBA" id="ARBA00004496"/>
    </source>
</evidence>
<comment type="pathway">
    <text evidence="12">Fermentation; pyruvate fermentation; formate from pyruvate: step 1/1.</text>
</comment>
<accession>A0A2M7W2P6</accession>
<dbReference type="Proteomes" id="UP000228952">
    <property type="component" value="Unassembled WGS sequence"/>
</dbReference>
<dbReference type="PANTHER" id="PTHR30191:SF0">
    <property type="entry name" value="FORMATE ACETYLTRANSFERASE 1"/>
    <property type="match status" value="1"/>
</dbReference>
<dbReference type="PROSITE" id="PS00850">
    <property type="entry name" value="GLY_RADICAL_1"/>
    <property type="match status" value="1"/>
</dbReference>
<dbReference type="EMBL" id="PFQB01000072">
    <property type="protein sequence ID" value="PJA13867.1"/>
    <property type="molecule type" value="Genomic_DNA"/>
</dbReference>
<evidence type="ECO:0000256" key="6">
    <source>
        <dbReference type="ARBA" id="ARBA00023277"/>
    </source>
</evidence>
<feature type="domain" description="PFL" evidence="14">
    <location>
        <begin position="1"/>
        <end position="628"/>
    </location>
</feature>
<dbReference type="GO" id="GO:0008861">
    <property type="term" value="F:formate C-acetyltransferase activity"/>
    <property type="evidence" value="ECO:0007669"/>
    <property type="project" value="UniProtKB-UniRule"/>
</dbReference>
<dbReference type="GO" id="GO:0006006">
    <property type="term" value="P:glucose metabolic process"/>
    <property type="evidence" value="ECO:0007669"/>
    <property type="project" value="UniProtKB-UniRule"/>
</dbReference>
<comment type="subcellular location">
    <subcellularLocation>
        <location evidence="1 12">Cytoplasm</location>
    </subcellularLocation>
</comment>
<dbReference type="PROSITE" id="PS51554">
    <property type="entry name" value="PFL"/>
    <property type="match status" value="1"/>
</dbReference>
<evidence type="ECO:0000259" key="14">
    <source>
        <dbReference type="PROSITE" id="PS51554"/>
    </source>
</evidence>
<evidence type="ECO:0000256" key="2">
    <source>
        <dbReference type="ARBA" id="ARBA00008375"/>
    </source>
</evidence>
<sequence length="770" mass="86766">MSSFAPGLWNTTINVRDFVQRNYTPYDGDESFLAKPTERTRVIWQKLFALIQEEHKKGVLGIDTKIPSSILSHEIGYIDQDKDLIVGLQNTSPLVRNMMPNGGIKLVERAANAYGYQVDPAIKEIFTKYRKSHNDGVFSVYTKEQRLLRSKHVLTGLPDNYSRGRIIGDYRRVALYGIDKLVEDRQEFLATYSTSMTEKNIQLREEIWEQVQALKQTKDLAATYGYDISKSARNFKEAVQWVYFGYLAVIKQQDGAAMSIGRLDAFLDIYAEADLMSGRLNEDQVQEIIDDFVIKLRAVRFLRMPEYNQLFAGDPNWVTLSLAGSGIDGRSMVTKTAFRFLHTLTNLGPAPEPNLTVLWSKLIPENWKGYCAKQSIAFSSIQYENDDLMKKYFGDDYAIACCVSAMRIGKDMQLFGARANIAKALLLAINGGREEPLPAPKDNTAKETLEDIEYTEGGDLIIPGLPPLTNKEFLDFADVWPQFLKVLDWLAERYVNTMNVIHFMHDKYHYESAELGLHNPEVRRLIAFGAAGLSIVADSLSAIKYAKVKPILNYKGVAERYEITGEFPMFGNNDPRVDLIAREVTRHFIEDLRKYPTYRESIPTLSILTITSNVVYGSATGATPDGRAAGMPFAPGANPMHGRDKNGAIASLSSVATLRYEDCMDGISNTSSFIPESLGKSPEERIRNLVQLMDGYFIGKEGHHLNVNVLNRETLQDAQLHPEKYPQLTIRVSGYAVIFNNLSKKQQDEVISRTFHTQVSTPPSQNTNGR</sequence>
<dbReference type="Gene3D" id="3.20.70.20">
    <property type="match status" value="1"/>
</dbReference>
<evidence type="ECO:0000256" key="10">
    <source>
        <dbReference type="PIRSR" id="PIRSR000379-2"/>
    </source>
</evidence>
<organism evidence="15 16">
    <name type="scientific">Candidatus Dojkabacteria bacterium CG_4_10_14_0_2_um_filter_Dojkabacteria_WS6_41_15</name>
    <dbReference type="NCBI Taxonomy" id="2014249"/>
    <lineage>
        <taxon>Bacteria</taxon>
        <taxon>Candidatus Dojkabacteria</taxon>
    </lineage>
</organism>
<dbReference type="NCBIfam" id="TIGR01255">
    <property type="entry name" value="pyr_form_ly_1"/>
    <property type="match status" value="1"/>
</dbReference>
<feature type="active site" description="Cysteine radical intermediate" evidence="9">
    <location>
        <position position="402"/>
    </location>
</feature>
<dbReference type="InterPro" id="IPR019777">
    <property type="entry name" value="Form_AcTrfase_GR_CS"/>
</dbReference>
<keyword evidence="7 12" id="KW-0012">Acyltransferase</keyword>
<evidence type="ECO:0000256" key="7">
    <source>
        <dbReference type="ARBA" id="ARBA00023315"/>
    </source>
</evidence>
<keyword evidence="5 10" id="KW-0556">Organic radical</keyword>
<comment type="similarity">
    <text evidence="2 12">Belongs to the glycyl radical enzyme (GRE) family. PFL subfamily.</text>
</comment>
<evidence type="ECO:0000256" key="4">
    <source>
        <dbReference type="ARBA" id="ARBA00022679"/>
    </source>
</evidence>
<protein>
    <recommendedName>
        <fullName evidence="12">Formate acetyltransferase</fullName>
        <ecNumber evidence="12">2.3.1.54</ecNumber>
    </recommendedName>
    <alternativeName>
        <fullName evidence="12">Pyruvate formate-lyase</fullName>
    </alternativeName>
</protein>
<keyword evidence="12" id="KW-0313">Glucose metabolism</keyword>
<evidence type="ECO:0000256" key="8">
    <source>
        <dbReference type="ARBA" id="ARBA00049029"/>
    </source>
</evidence>